<feature type="domain" description="POTRA" evidence="9">
    <location>
        <begin position="48"/>
        <end position="116"/>
    </location>
</feature>
<keyword evidence="3 10" id="KW-0132">Cell division</keyword>
<evidence type="ECO:0000259" key="9">
    <source>
        <dbReference type="PROSITE" id="PS51779"/>
    </source>
</evidence>
<dbReference type="GO" id="GO:0051301">
    <property type="term" value="P:cell division"/>
    <property type="evidence" value="ECO:0007669"/>
    <property type="project" value="UniProtKB-KW"/>
</dbReference>
<reference evidence="10 11" key="1">
    <citation type="submission" date="2017-10" db="EMBL/GenBank/DDBJ databases">
        <title>Sequencing the genomes of 1000 actinobacteria strains.</title>
        <authorList>
            <person name="Klenk H.-P."/>
        </authorList>
    </citation>
    <scope>NUCLEOTIDE SEQUENCE [LARGE SCALE GENOMIC DNA]</scope>
    <source>
        <strain evidence="10 11">DSM 15597</strain>
    </source>
</reference>
<comment type="caution">
    <text evidence="10">The sequence shown here is derived from an EMBL/GenBank/DDBJ whole genome shotgun (WGS) entry which is preliminary data.</text>
</comment>
<feature type="transmembrane region" description="Helical" evidence="8">
    <location>
        <begin position="21"/>
        <end position="43"/>
    </location>
</feature>
<comment type="subcellular location">
    <subcellularLocation>
        <location evidence="1">Membrane</location>
    </subcellularLocation>
</comment>
<evidence type="ECO:0000256" key="7">
    <source>
        <dbReference type="ARBA" id="ARBA00023306"/>
    </source>
</evidence>
<dbReference type="PROSITE" id="PS51779">
    <property type="entry name" value="POTRA"/>
    <property type="match status" value="1"/>
</dbReference>
<keyword evidence="7" id="KW-0131">Cell cycle</keyword>
<evidence type="ECO:0000256" key="8">
    <source>
        <dbReference type="SAM" id="Phobius"/>
    </source>
</evidence>
<evidence type="ECO:0000256" key="4">
    <source>
        <dbReference type="ARBA" id="ARBA00022692"/>
    </source>
</evidence>
<dbReference type="PANTHER" id="PTHR37820">
    <property type="entry name" value="CELL DIVISION PROTEIN DIVIB"/>
    <property type="match status" value="1"/>
</dbReference>
<dbReference type="Pfam" id="PF03799">
    <property type="entry name" value="FtsQ_DivIB_C"/>
    <property type="match status" value="1"/>
</dbReference>
<sequence length="237" mass="25248">MSLSDATTRLDLRRRQERQHRWLRIGGIAVAALALAAVAYLVWFSPVFAAREITVTGNKLLSKTDVVAAAQVVPGTPMARLDVDAIADRVAGLPAVARVTVSRDWPDRLTLAITERTAHLSIPAGAGYLIADESGVVFQAVPDQPSGLVRVVADPSNQGVLADVGAVFSALSDQQRAQVNRLEAPSRDGIVLRMRDGAKVIWGSADESSLKSQVLARLLPLGGDIFDVSAPAFPARR</sequence>
<proteinExistence type="predicted"/>
<dbReference type="InterPro" id="IPR034746">
    <property type="entry name" value="POTRA"/>
</dbReference>
<evidence type="ECO:0000313" key="10">
    <source>
        <dbReference type="EMBL" id="PFG16967.1"/>
    </source>
</evidence>
<keyword evidence="11" id="KW-1185">Reference proteome</keyword>
<dbReference type="Pfam" id="PF08478">
    <property type="entry name" value="POTRA_1"/>
    <property type="match status" value="1"/>
</dbReference>
<evidence type="ECO:0000256" key="3">
    <source>
        <dbReference type="ARBA" id="ARBA00022618"/>
    </source>
</evidence>
<evidence type="ECO:0000256" key="2">
    <source>
        <dbReference type="ARBA" id="ARBA00022475"/>
    </source>
</evidence>
<organism evidence="10 11">
    <name type="scientific">Propionicimonas paludicola</name>
    <dbReference type="NCBI Taxonomy" id="185243"/>
    <lineage>
        <taxon>Bacteria</taxon>
        <taxon>Bacillati</taxon>
        <taxon>Actinomycetota</taxon>
        <taxon>Actinomycetes</taxon>
        <taxon>Propionibacteriales</taxon>
        <taxon>Nocardioidaceae</taxon>
        <taxon>Propionicimonas</taxon>
    </lineage>
</organism>
<keyword evidence="4 8" id="KW-0812">Transmembrane</keyword>
<dbReference type="Proteomes" id="UP000226079">
    <property type="component" value="Unassembled WGS sequence"/>
</dbReference>
<keyword evidence="2" id="KW-1003">Cell membrane</keyword>
<dbReference type="InterPro" id="IPR050487">
    <property type="entry name" value="FtsQ_DivIB"/>
</dbReference>
<dbReference type="AlphaFoldDB" id="A0A2A9CR90"/>
<dbReference type="InterPro" id="IPR013685">
    <property type="entry name" value="POTRA_FtsQ_type"/>
</dbReference>
<evidence type="ECO:0000313" key="11">
    <source>
        <dbReference type="Proteomes" id="UP000226079"/>
    </source>
</evidence>
<evidence type="ECO:0000256" key="1">
    <source>
        <dbReference type="ARBA" id="ARBA00004370"/>
    </source>
</evidence>
<keyword evidence="6 8" id="KW-0472">Membrane</keyword>
<dbReference type="EMBL" id="PDJC01000001">
    <property type="protein sequence ID" value="PFG16967.1"/>
    <property type="molecule type" value="Genomic_DNA"/>
</dbReference>
<dbReference type="PANTHER" id="PTHR37820:SF1">
    <property type="entry name" value="CELL DIVISION PROTEIN FTSQ"/>
    <property type="match status" value="1"/>
</dbReference>
<dbReference type="InterPro" id="IPR005548">
    <property type="entry name" value="Cell_div_FtsQ/DivIB_C"/>
</dbReference>
<protein>
    <submittedName>
        <fullName evidence="10">Cell division protein FtsQ</fullName>
    </submittedName>
</protein>
<name>A0A2A9CR90_9ACTN</name>
<keyword evidence="5 8" id="KW-1133">Transmembrane helix</keyword>
<dbReference type="GO" id="GO:0005886">
    <property type="term" value="C:plasma membrane"/>
    <property type="evidence" value="ECO:0007669"/>
    <property type="project" value="TreeGrafter"/>
</dbReference>
<dbReference type="OrthoDB" id="9790760at2"/>
<evidence type="ECO:0000256" key="6">
    <source>
        <dbReference type="ARBA" id="ARBA00023136"/>
    </source>
</evidence>
<gene>
    <name evidence="10" type="ORF">ATK74_1523</name>
</gene>
<dbReference type="Gene3D" id="3.10.20.310">
    <property type="entry name" value="membrane protein fhac"/>
    <property type="match status" value="1"/>
</dbReference>
<evidence type="ECO:0000256" key="5">
    <source>
        <dbReference type="ARBA" id="ARBA00022989"/>
    </source>
</evidence>
<dbReference type="RefSeq" id="WP_098460451.1">
    <property type="nucleotide sequence ID" value="NZ_PDJC01000001.1"/>
</dbReference>
<accession>A0A2A9CR90</accession>